<organism evidence="2 3">
    <name type="scientific">Cymbomonas tetramitiformis</name>
    <dbReference type="NCBI Taxonomy" id="36881"/>
    <lineage>
        <taxon>Eukaryota</taxon>
        <taxon>Viridiplantae</taxon>
        <taxon>Chlorophyta</taxon>
        <taxon>Pyramimonadophyceae</taxon>
        <taxon>Pyramimonadales</taxon>
        <taxon>Pyramimonadaceae</taxon>
        <taxon>Cymbomonas</taxon>
    </lineage>
</organism>
<dbReference type="EMBL" id="LGRX02004820">
    <property type="protein sequence ID" value="KAK3279509.1"/>
    <property type="molecule type" value="Genomic_DNA"/>
</dbReference>
<evidence type="ECO:0000256" key="1">
    <source>
        <dbReference type="SAM" id="SignalP"/>
    </source>
</evidence>
<evidence type="ECO:0000313" key="2">
    <source>
        <dbReference type="EMBL" id="KAK3279509.1"/>
    </source>
</evidence>
<proteinExistence type="predicted"/>
<keyword evidence="1" id="KW-0732">Signal</keyword>
<dbReference type="Proteomes" id="UP001190700">
    <property type="component" value="Unassembled WGS sequence"/>
</dbReference>
<feature type="signal peptide" evidence="1">
    <location>
        <begin position="1"/>
        <end position="17"/>
    </location>
</feature>
<feature type="chain" id="PRO_5042274141" description="Reverse transcriptase domain-containing protein" evidence="1">
    <location>
        <begin position="18"/>
        <end position="177"/>
    </location>
</feature>
<sequence length="177" mass="18317">MGARLVALISLSLEVGCTRLPASGEVLGRLTGMVVGVGVQGGAEVCVHTVRALLGVFPSCSDGYAQQGDPLGPFFMAAPLHPVLGEVLRAHPEVYIIAYLDDIHILGELGQLRMAHNTAVSLLAGIGLELNVGKSAVFARREVAGSPYPLGEEAVALSQLAADPLGGAGLKYHNLRS</sequence>
<accession>A0AAE0GJP4</accession>
<comment type="caution">
    <text evidence="2">The sequence shown here is derived from an EMBL/GenBank/DDBJ whole genome shotgun (WGS) entry which is preliminary data.</text>
</comment>
<dbReference type="AlphaFoldDB" id="A0AAE0GJP4"/>
<dbReference type="SUPFAM" id="SSF56672">
    <property type="entry name" value="DNA/RNA polymerases"/>
    <property type="match status" value="1"/>
</dbReference>
<name>A0AAE0GJP4_9CHLO</name>
<reference evidence="2 3" key="1">
    <citation type="journal article" date="2015" name="Genome Biol. Evol.">
        <title>Comparative Genomics of a Bacterivorous Green Alga Reveals Evolutionary Causalities and Consequences of Phago-Mixotrophic Mode of Nutrition.</title>
        <authorList>
            <person name="Burns J.A."/>
            <person name="Paasch A."/>
            <person name="Narechania A."/>
            <person name="Kim E."/>
        </authorList>
    </citation>
    <scope>NUCLEOTIDE SEQUENCE [LARGE SCALE GENOMIC DNA]</scope>
    <source>
        <strain evidence="2 3">PLY_AMNH</strain>
    </source>
</reference>
<keyword evidence="3" id="KW-1185">Reference proteome</keyword>
<gene>
    <name evidence="2" type="ORF">CYMTET_12604</name>
</gene>
<protein>
    <recommendedName>
        <fullName evidence="4">Reverse transcriptase domain-containing protein</fullName>
    </recommendedName>
</protein>
<dbReference type="InterPro" id="IPR043502">
    <property type="entry name" value="DNA/RNA_pol_sf"/>
</dbReference>
<evidence type="ECO:0000313" key="3">
    <source>
        <dbReference type="Proteomes" id="UP001190700"/>
    </source>
</evidence>
<evidence type="ECO:0008006" key="4">
    <source>
        <dbReference type="Google" id="ProtNLM"/>
    </source>
</evidence>